<dbReference type="Gene3D" id="3.40.30.10">
    <property type="entry name" value="Glutaredoxin"/>
    <property type="match status" value="1"/>
</dbReference>
<dbReference type="Pfam" id="PF10262">
    <property type="entry name" value="Rdx"/>
    <property type="match status" value="1"/>
</dbReference>
<evidence type="ECO:0000256" key="1">
    <source>
        <dbReference type="ARBA" id="ARBA00023284"/>
    </source>
</evidence>
<dbReference type="InterPro" id="IPR011893">
    <property type="entry name" value="Selenoprotein_Rdx-typ"/>
</dbReference>
<dbReference type="Proteomes" id="UP000602510">
    <property type="component" value="Unassembled WGS sequence"/>
</dbReference>
<dbReference type="EMBL" id="JAACNO010000759">
    <property type="protein sequence ID" value="KAF4145169.1"/>
    <property type="molecule type" value="Genomic_DNA"/>
</dbReference>
<protein>
    <submittedName>
        <fullName evidence="2">Rdx family</fullName>
    </submittedName>
</protein>
<proteinExistence type="predicted"/>
<evidence type="ECO:0000313" key="4">
    <source>
        <dbReference type="Proteomes" id="UP000602510"/>
    </source>
</evidence>
<evidence type="ECO:0000313" key="3">
    <source>
        <dbReference type="EMBL" id="KAF4145169.1"/>
    </source>
</evidence>
<dbReference type="NCBIfam" id="TIGR02174">
    <property type="entry name" value="CXXU_selWTH"/>
    <property type="match status" value="1"/>
</dbReference>
<dbReference type="PANTHER" id="PTHR36417:SF2">
    <property type="entry name" value="SELENOPROTEIN DOMAIN PROTEIN (AFU_ORTHOLOGUE AFUA_1G05220)"/>
    <property type="match status" value="1"/>
</dbReference>
<name>A0A833T6Y3_PHYIN</name>
<accession>A0A833T6Y3</accession>
<dbReference type="SUPFAM" id="SSF52833">
    <property type="entry name" value="Thioredoxin-like"/>
    <property type="match status" value="1"/>
</dbReference>
<keyword evidence="4" id="KW-1185">Reference proteome</keyword>
<reference evidence="2" key="1">
    <citation type="submission" date="2020-04" db="EMBL/GenBank/DDBJ databases">
        <title>Hybrid Assembly of Korean Phytophthora infestans isolates.</title>
        <authorList>
            <person name="Prokchorchik M."/>
            <person name="Lee Y."/>
            <person name="Seo J."/>
            <person name="Cho J.-H."/>
            <person name="Park Y.-E."/>
            <person name="Jang D.-C."/>
            <person name="Im J.-S."/>
            <person name="Choi J.-G."/>
            <person name="Park H.-J."/>
            <person name="Lee G.-B."/>
            <person name="Lee Y.-G."/>
            <person name="Hong S.-Y."/>
            <person name="Cho K."/>
            <person name="Sohn K.H."/>
        </authorList>
    </citation>
    <scope>NUCLEOTIDE SEQUENCE</scope>
    <source>
        <strain evidence="2">KR_1_A1</strain>
        <strain evidence="3">KR_2_A2</strain>
    </source>
</reference>
<organism evidence="2 4">
    <name type="scientific">Phytophthora infestans</name>
    <name type="common">Potato late blight agent</name>
    <name type="synonym">Botrytis infestans</name>
    <dbReference type="NCBI Taxonomy" id="4787"/>
    <lineage>
        <taxon>Eukaryota</taxon>
        <taxon>Sar</taxon>
        <taxon>Stramenopiles</taxon>
        <taxon>Oomycota</taxon>
        <taxon>Peronosporomycetes</taxon>
        <taxon>Peronosporales</taxon>
        <taxon>Peronosporaceae</taxon>
        <taxon>Phytophthora</taxon>
    </lineage>
</organism>
<sequence>MPTDAKLQILIAAVGAVALQQFVSRRRYQAIEAEKVKQLKSQAKQLAEGSDTDDEAFVVEIEYCTGCRWMLRAAWMAQELLTTFQQDDNSRLRSVTLTPNSRQGGVFNVYLRDVGPNADPDAEPEMLWSRKIARRFPESKELKQLVRDIVCPERGLGHSDKK</sequence>
<evidence type="ECO:0000313" key="2">
    <source>
        <dbReference type="EMBL" id="KAF4040800.1"/>
    </source>
</evidence>
<gene>
    <name evidence="2" type="ORF">GN244_ATG06842</name>
    <name evidence="3" type="ORF">GN958_ATG05641</name>
</gene>
<dbReference type="PANTHER" id="PTHR36417">
    <property type="entry name" value="SELENOPROTEIN DOMAIN PROTEIN (AFU_ORTHOLOGUE AFUA_1G05220)"/>
    <property type="match status" value="1"/>
</dbReference>
<dbReference type="EMBL" id="WSZM01000135">
    <property type="protein sequence ID" value="KAF4040800.1"/>
    <property type="molecule type" value="Genomic_DNA"/>
</dbReference>
<dbReference type="OMA" id="QVELTHI"/>
<dbReference type="AlphaFoldDB" id="A0A833T6Y3"/>
<keyword evidence="1" id="KW-0676">Redox-active center</keyword>
<dbReference type="InterPro" id="IPR036249">
    <property type="entry name" value="Thioredoxin-like_sf"/>
</dbReference>
<dbReference type="Proteomes" id="UP000704712">
    <property type="component" value="Unassembled WGS sequence"/>
</dbReference>
<comment type="caution">
    <text evidence="2">The sequence shown here is derived from an EMBL/GenBank/DDBJ whole genome shotgun (WGS) entry which is preliminary data.</text>
</comment>